<evidence type="ECO:0000313" key="3">
    <source>
        <dbReference type="EMBL" id="NIK88944.1"/>
    </source>
</evidence>
<dbReference type="SUPFAM" id="SSF53474">
    <property type="entry name" value="alpha/beta-Hydrolases"/>
    <property type="match status" value="1"/>
</dbReference>
<dbReference type="InterPro" id="IPR029058">
    <property type="entry name" value="AB_hydrolase_fold"/>
</dbReference>
<accession>A0A846MZ61</accession>
<dbReference type="Proteomes" id="UP000570514">
    <property type="component" value="Unassembled WGS sequence"/>
</dbReference>
<dbReference type="RefSeq" id="WP_167083075.1">
    <property type="nucleotide sequence ID" value="NZ_BAAADC010000001.1"/>
</dbReference>
<dbReference type="Gene3D" id="3.40.50.1820">
    <property type="entry name" value="alpha/beta hydrolase"/>
    <property type="match status" value="1"/>
</dbReference>
<feature type="domain" description="PET hydrolase/cutinase-like" evidence="2">
    <location>
        <begin position="1374"/>
        <end position="1454"/>
    </location>
</feature>
<dbReference type="EMBL" id="JAASRM010000001">
    <property type="protein sequence ID" value="NIK88944.1"/>
    <property type="molecule type" value="Genomic_DNA"/>
</dbReference>
<sequence length="1826" mass="198121">MRVVQGHVERPEGTGGSFVGHRVLLTYRHAVDMAGAEPGAEDAAAQSDIVDVAGAPLNADGSFALSLPDESDLREGIEFAVLAPSGAVLERSSLALRQLNEPLTITCAPVQPFVVRPSDDPTLGQALRLTGRVIGPDGTPAPRGLAIVLWGLSGEAGANPAPLQTFQTQVGGYFSGPWPSGALVAAYAEVNGTNRAAITLEDGHLPRRTILVVPLPALPADDCNCAPVPPRAPDQQDLVANPSAYSQDLGPGCMNLTMPNRVLEEFPYFTIVRTTEPDVRPMNTDPPVRLPVHVRDRLLALTAETASFSTERAATTRSSGNAPALLGSLDAKRAKEMLARPETITAEGLRNAAIKSEAVDLRRMLDLLERRPARSELNGRYAIDWDLSPTVFEAVTVALGHVLHFRQTWRADGYSLGDLLYSLPLAPGQKRLVSMLDWTRRSTGSRTEYLESEEQMQALTERDRDISEIVNSNLDERIDGGSSTSTSAGGGGIGLGFIGAGFGVFGGVAGGASGSDSSSWQDSARALSGNSLQQIRDRTTQNASAVRNERSTVVQTVTQGETSRAETEVVANHNHCHALTIEYFEVLRHFRVSEELAYVSECIFVPLPMLPFDQPKVRRWRACLAELLRRPELAKGFDAIERIATNWDGWDYPEHRFSEEAPEELDGELRITFVIPRPHDGDDGAYQIDRWSWLSPLLWQAPFSVFNEMADHVNNLFRDINRQITAEFYTQIQRARDEYFAREVAPRVAEQIVHRMRFSYVTRAGIQVSLPLSASLISKYVDGVALYVSIRASGALPALPREEIARLRIYLAANIFGIGGVPPEARILVTSGRMRYRTAHITDLLFDQPRINNDLGEDDDVFVATPTTHRERRDPRAEDRRIADQLVAHLNEQLEYFHQGMWSGMDKQRLYMLLDGIIAPNSGGRSVASVVENRLLAIVGNCLVLPVTPGIHLDPTLAPDPETGIRPDLIHAYATEGPPPTRISVPTRGVYAEAIMGACNACEKKDDSRFWRWEESPLPDEPTAIDPISTASRQAPEPDATPTPLPQPIVNIQSAPSLPDALGLGQAMQILGRSDIFRDPSGLAGTQRNALAAFQGVMDTAKSFGGMAAKLAQQQEMGRNVDRTMDQIKQAQSTGMLNPQQAQSLAHSALQALIGDPGEANQNPVHDPDVGTAIEKATEAQSGSVTVTSPDETVKATFDGADTAASVGGTLAPEVLQLEPWVTVPLMTDRTTGSPPTYFKGLSISKAALLKTLSFQNRVVAGAFRFSSLAPALFDPDPKKGFLRENPAVPGDFQLRLRMRVVFPTAPGKPGKVAVNGRAPLVVLVHGNHWAWRVDTEHPTGPPFSNTLPDGTVVMSTPYDVDSLKTSESYAGYAYLQDYLAQQGIISVSVDQNFCNFYGSWIETRAQLVVEALDQLAKENANTKSPLFGKVDFGNVGLMGHSRGGDGVVGALKKVAAMPTPKSYTIKAVCSLSPTDFTGGVAPADRTFIDRTDTNFYFVMYGALDGDVSGIDGPAGIGGTGFRHYDRARCPKAMAFFKKCCHNSFNSVWHGDGLDTADGRTLDPDITKAPDKHQKLVIEYIGDLFLWQLQGKKLAGRFDGRTANSLGTEVSQQWMFGTTLKLFEDFENAAANLLGGAHAFLSPAPHTVSIRDENQVTHAGSGFDIHMPHQSHMLEMEWAPVPTRATGIKTMTSDVPAAHQDWSGLDTLIIGLSGWYKPDSDATIAAEWLPRVRIILTDTAGGSAVVDFNAYGNNVPSRPISTMKSVHTNTGAVTTVNATLMALETVPIKLSLFSGVDLHKIKQLALELEPAGIVTTIVDNIHVVKR</sequence>
<dbReference type="InterPro" id="IPR041127">
    <property type="entry name" value="PET_hydrolase/cutinase-like"/>
</dbReference>
<evidence type="ECO:0000256" key="1">
    <source>
        <dbReference type="SAM" id="MobiDB-lite"/>
    </source>
</evidence>
<reference evidence="3 4" key="1">
    <citation type="submission" date="2020-03" db="EMBL/GenBank/DDBJ databases">
        <title>Genomic Encyclopedia of Type Strains, Phase IV (KMG-IV): sequencing the most valuable type-strain genomes for metagenomic binning, comparative biology and taxonomic classification.</title>
        <authorList>
            <person name="Goeker M."/>
        </authorList>
    </citation>
    <scope>NUCLEOTIDE SEQUENCE [LARGE SCALE GENOMIC DNA]</scope>
    <source>
        <strain evidence="3 4">DSM 19867</strain>
    </source>
</reference>
<evidence type="ECO:0000313" key="4">
    <source>
        <dbReference type="Proteomes" id="UP000570514"/>
    </source>
</evidence>
<dbReference type="Pfam" id="PF12740">
    <property type="entry name" value="PETase"/>
    <property type="match status" value="1"/>
</dbReference>
<comment type="caution">
    <text evidence="3">The sequence shown here is derived from an EMBL/GenBank/DDBJ whole genome shotgun (WGS) entry which is preliminary data.</text>
</comment>
<keyword evidence="4" id="KW-1185">Reference proteome</keyword>
<proteinExistence type="predicted"/>
<organism evidence="3 4">
    <name type="scientific">Rhizomicrobium palustre</name>
    <dbReference type="NCBI Taxonomy" id="189966"/>
    <lineage>
        <taxon>Bacteria</taxon>
        <taxon>Pseudomonadati</taxon>
        <taxon>Pseudomonadota</taxon>
        <taxon>Alphaproteobacteria</taxon>
        <taxon>Micropepsales</taxon>
        <taxon>Micropepsaceae</taxon>
        <taxon>Rhizomicrobium</taxon>
    </lineage>
</organism>
<feature type="region of interest" description="Disordered" evidence="1">
    <location>
        <begin position="1016"/>
        <end position="1048"/>
    </location>
</feature>
<evidence type="ECO:0000259" key="2">
    <source>
        <dbReference type="Pfam" id="PF12740"/>
    </source>
</evidence>
<protein>
    <recommendedName>
        <fullName evidence="2">PET hydrolase/cutinase-like domain-containing protein</fullName>
    </recommendedName>
</protein>
<name>A0A846MZ61_9PROT</name>
<gene>
    <name evidence="3" type="ORF">FHS83_002262</name>
</gene>